<name>A0A0C2ZUK1_9AGAM</name>
<dbReference type="Proteomes" id="UP000053989">
    <property type="component" value="Unassembled WGS sequence"/>
</dbReference>
<dbReference type="EMBL" id="KN822121">
    <property type="protein sequence ID" value="KIM56197.1"/>
    <property type="molecule type" value="Genomic_DNA"/>
</dbReference>
<protein>
    <recommendedName>
        <fullName evidence="3">DDE Tnp4 domain-containing protein</fullName>
    </recommendedName>
</protein>
<organism evidence="1 2">
    <name type="scientific">Scleroderma citrinum Foug A</name>
    <dbReference type="NCBI Taxonomy" id="1036808"/>
    <lineage>
        <taxon>Eukaryota</taxon>
        <taxon>Fungi</taxon>
        <taxon>Dikarya</taxon>
        <taxon>Basidiomycota</taxon>
        <taxon>Agaricomycotina</taxon>
        <taxon>Agaricomycetes</taxon>
        <taxon>Agaricomycetidae</taxon>
        <taxon>Boletales</taxon>
        <taxon>Sclerodermatineae</taxon>
        <taxon>Sclerodermataceae</taxon>
        <taxon>Scleroderma</taxon>
    </lineage>
</organism>
<evidence type="ECO:0000313" key="2">
    <source>
        <dbReference type="Proteomes" id="UP000053989"/>
    </source>
</evidence>
<keyword evidence="2" id="KW-1185">Reference proteome</keyword>
<evidence type="ECO:0008006" key="3">
    <source>
        <dbReference type="Google" id="ProtNLM"/>
    </source>
</evidence>
<gene>
    <name evidence="1" type="ORF">SCLCIDRAFT_133153</name>
</gene>
<reference evidence="2" key="2">
    <citation type="submission" date="2015-01" db="EMBL/GenBank/DDBJ databases">
        <title>Evolutionary Origins and Diversification of the Mycorrhizal Mutualists.</title>
        <authorList>
            <consortium name="DOE Joint Genome Institute"/>
            <consortium name="Mycorrhizal Genomics Consortium"/>
            <person name="Kohler A."/>
            <person name="Kuo A."/>
            <person name="Nagy L.G."/>
            <person name="Floudas D."/>
            <person name="Copeland A."/>
            <person name="Barry K.W."/>
            <person name="Cichocki N."/>
            <person name="Veneault-Fourrey C."/>
            <person name="LaButti K."/>
            <person name="Lindquist E.A."/>
            <person name="Lipzen A."/>
            <person name="Lundell T."/>
            <person name="Morin E."/>
            <person name="Murat C."/>
            <person name="Riley R."/>
            <person name="Ohm R."/>
            <person name="Sun H."/>
            <person name="Tunlid A."/>
            <person name="Henrissat B."/>
            <person name="Grigoriev I.V."/>
            <person name="Hibbett D.S."/>
            <person name="Martin F."/>
        </authorList>
    </citation>
    <scope>NUCLEOTIDE SEQUENCE [LARGE SCALE GENOMIC DNA]</scope>
    <source>
        <strain evidence="2">Foug A</strain>
    </source>
</reference>
<dbReference type="HOGENOM" id="CLU_018552_1_3_1"/>
<sequence>MCARVLNQLVEQPLCVLQLHLLEHFAEFRPHLFHKKLRVDPNVFDCILDQISDHAIFQSKSNNLQLPVVVQLAIFLNRAGHYGNAISPEDVAQWAGVSVGSVINCTHWVMVAILDQHDKFIGIPCTTSKDAKEAREYVEERTCPGWRNGIFVADGSTINLFEKPSIYGETFYDRKSRYSLNCQVGLTCCHVSVNSPGTVDHYAP</sequence>
<accession>A0A0C2ZUK1</accession>
<dbReference type="AlphaFoldDB" id="A0A0C2ZUK1"/>
<evidence type="ECO:0000313" key="1">
    <source>
        <dbReference type="EMBL" id="KIM56197.1"/>
    </source>
</evidence>
<proteinExistence type="predicted"/>
<reference evidence="1 2" key="1">
    <citation type="submission" date="2014-04" db="EMBL/GenBank/DDBJ databases">
        <authorList>
            <consortium name="DOE Joint Genome Institute"/>
            <person name="Kuo A."/>
            <person name="Kohler A."/>
            <person name="Nagy L.G."/>
            <person name="Floudas D."/>
            <person name="Copeland A."/>
            <person name="Barry K.W."/>
            <person name="Cichocki N."/>
            <person name="Veneault-Fourrey C."/>
            <person name="LaButti K."/>
            <person name="Lindquist E.A."/>
            <person name="Lipzen A."/>
            <person name="Lundell T."/>
            <person name="Morin E."/>
            <person name="Murat C."/>
            <person name="Sun H."/>
            <person name="Tunlid A."/>
            <person name="Henrissat B."/>
            <person name="Grigoriev I.V."/>
            <person name="Hibbett D.S."/>
            <person name="Martin F."/>
            <person name="Nordberg H.P."/>
            <person name="Cantor M.N."/>
            <person name="Hua S.X."/>
        </authorList>
    </citation>
    <scope>NUCLEOTIDE SEQUENCE [LARGE SCALE GENOMIC DNA]</scope>
    <source>
        <strain evidence="1 2">Foug A</strain>
    </source>
</reference>
<dbReference type="InParanoid" id="A0A0C2ZUK1"/>
<dbReference type="OrthoDB" id="2687688at2759"/>